<dbReference type="NCBIfam" id="TIGR03444">
    <property type="entry name" value="EgtA_Cys_ligase"/>
    <property type="match status" value="1"/>
</dbReference>
<dbReference type="Gene3D" id="3.30.590.20">
    <property type="match status" value="1"/>
</dbReference>
<dbReference type="GO" id="GO:0006750">
    <property type="term" value="P:glutathione biosynthetic process"/>
    <property type="evidence" value="ECO:0007669"/>
    <property type="project" value="UniProtKB-UniRule"/>
</dbReference>
<reference evidence="9" key="1">
    <citation type="submission" date="2016-10" db="EMBL/GenBank/DDBJ databases">
        <authorList>
            <person name="Varghese N."/>
            <person name="Submissions S."/>
        </authorList>
    </citation>
    <scope>NUCLEOTIDE SEQUENCE [LARGE SCALE GENOMIC DNA]</scope>
    <source>
        <strain evidence="9">DSM 44260</strain>
    </source>
</reference>
<sequence>MSASRETDAPERSRLRARVEAEAYVASVCFKHGPPCLLGVELEWVVHHRDDPRRRLDPVHLAAALGQHAPTTLSPGSPWLPLPSGSPLTLEPGGQVEISSLPAPALGTVVDAVTADHRYLADLLDRAGLVLGRRGLDAHRSPRRVLDTPRYAAMERAFAPIGDHGITMMCASAGLQVCIDVGLPADAPARWAAISSLGPVLIGLFANSPDLAGEPTGWASARTLHVLGVDPRRSRPVPITDDPARAWADYVLDAPLLCVRRPDGQWDAPEGVSFADWVDGALEHRPTVDDLDYHMSTLFPPVRPHGYLEIRYLDAQDGDDWIAPAALLVALTRDRATVDAVVEACAPVADRWLDAARLGVTDPDLRLAARRVLDLGIPGVPALDLPAAHAATATDRLVALRESLDTSSPGSAVDRPDATNGRKS</sequence>
<dbReference type="Proteomes" id="UP000199051">
    <property type="component" value="Unassembled WGS sequence"/>
</dbReference>
<keyword evidence="3 5" id="KW-0067">ATP-binding</keyword>
<protein>
    <recommendedName>
        <fullName evidence="5">Glutamate--cysteine ligase EgtA</fullName>
        <ecNumber evidence="5">6.3.2.2</ecNumber>
    </recommendedName>
    <alternativeName>
        <fullName evidence="5">Gamma-glutamylcysteine synthase</fullName>
        <shortName evidence="5">GCS</shortName>
        <shortName evidence="5">Gamma-ECS</shortName>
    </alternativeName>
</protein>
<feature type="region of interest" description="Disordered" evidence="7">
    <location>
        <begin position="404"/>
        <end position="424"/>
    </location>
</feature>
<dbReference type="EC" id="6.3.2.2" evidence="5"/>
<evidence type="ECO:0000256" key="7">
    <source>
        <dbReference type="SAM" id="MobiDB-lite"/>
    </source>
</evidence>
<dbReference type="GO" id="GO:0004357">
    <property type="term" value="F:glutamate-cysteine ligase activity"/>
    <property type="evidence" value="ECO:0007669"/>
    <property type="project" value="UniProtKB-UniRule"/>
</dbReference>
<dbReference type="GO" id="GO:0005524">
    <property type="term" value="F:ATP binding"/>
    <property type="evidence" value="ECO:0007669"/>
    <property type="project" value="UniProtKB-UniRule"/>
</dbReference>
<dbReference type="InterPro" id="IPR014746">
    <property type="entry name" value="Gln_synth/guanido_kin_cat_dom"/>
</dbReference>
<gene>
    <name evidence="5" type="primary">egtA</name>
    <name evidence="8" type="ORF">SAMN04487818_108272</name>
</gene>
<comment type="similarity">
    <text evidence="5 6">Belongs to the glutamate--cysteine ligase type 2 family. EgtA subfamily.</text>
</comment>
<keyword evidence="9" id="KW-1185">Reference proteome</keyword>
<dbReference type="InterPro" id="IPR017809">
    <property type="entry name" value="EgtA_Actinobacteria"/>
</dbReference>
<evidence type="ECO:0000313" key="8">
    <source>
        <dbReference type="EMBL" id="SES19589.1"/>
    </source>
</evidence>
<dbReference type="PIRSF" id="PIRSF017901">
    <property type="entry name" value="GCL"/>
    <property type="match status" value="1"/>
</dbReference>
<evidence type="ECO:0000256" key="5">
    <source>
        <dbReference type="HAMAP-Rule" id="MF_02034"/>
    </source>
</evidence>
<dbReference type="SUPFAM" id="SSF55931">
    <property type="entry name" value="Glutamine synthetase/guanido kinase"/>
    <property type="match status" value="1"/>
</dbReference>
<accession>A0A1H9VDE8</accession>
<dbReference type="GO" id="GO:0052699">
    <property type="term" value="P:ergothioneine biosynthetic process"/>
    <property type="evidence" value="ECO:0007669"/>
    <property type="project" value="UniProtKB-UniRule"/>
</dbReference>
<dbReference type="HAMAP" id="MF_02034">
    <property type="entry name" value="EgtA"/>
    <property type="match status" value="1"/>
</dbReference>
<comment type="catalytic activity">
    <reaction evidence="4 5 6">
        <text>L-cysteine + L-glutamate + ATP = gamma-L-glutamyl-L-cysteine + ADP + phosphate + H(+)</text>
        <dbReference type="Rhea" id="RHEA:13285"/>
        <dbReference type="ChEBI" id="CHEBI:15378"/>
        <dbReference type="ChEBI" id="CHEBI:29985"/>
        <dbReference type="ChEBI" id="CHEBI:30616"/>
        <dbReference type="ChEBI" id="CHEBI:35235"/>
        <dbReference type="ChEBI" id="CHEBI:43474"/>
        <dbReference type="ChEBI" id="CHEBI:58173"/>
        <dbReference type="ChEBI" id="CHEBI:456216"/>
        <dbReference type="EC" id="6.3.2.2"/>
    </reaction>
</comment>
<evidence type="ECO:0000256" key="1">
    <source>
        <dbReference type="ARBA" id="ARBA00022598"/>
    </source>
</evidence>
<keyword evidence="1 5" id="KW-0436">Ligase</keyword>
<dbReference type="Pfam" id="PF04107">
    <property type="entry name" value="GCS2"/>
    <property type="match status" value="1"/>
</dbReference>
<organism evidence="8 9">
    <name type="scientific">Actinokineospora terrae</name>
    <dbReference type="NCBI Taxonomy" id="155974"/>
    <lineage>
        <taxon>Bacteria</taxon>
        <taxon>Bacillati</taxon>
        <taxon>Actinomycetota</taxon>
        <taxon>Actinomycetes</taxon>
        <taxon>Pseudonocardiales</taxon>
        <taxon>Pseudonocardiaceae</taxon>
        <taxon>Actinokineospora</taxon>
    </lineage>
</organism>
<evidence type="ECO:0000256" key="6">
    <source>
        <dbReference type="PIRNR" id="PIRNR017901"/>
    </source>
</evidence>
<dbReference type="RefSeq" id="WP_342741547.1">
    <property type="nucleotide sequence ID" value="NZ_FOGI01000008.1"/>
</dbReference>
<name>A0A1H9VDE8_9PSEU</name>
<evidence type="ECO:0000256" key="4">
    <source>
        <dbReference type="ARBA" id="ARBA00048819"/>
    </source>
</evidence>
<dbReference type="InterPro" id="IPR035434">
    <property type="entry name" value="GCL_bact_plant"/>
</dbReference>
<comment type="function">
    <text evidence="5">Catalyzes the synthesis of gamma-glutamylcysteine (gamma-GC). This compound is used as substrate for the biosynthesis of the low-molecular thiol compound ergothioneine.</text>
</comment>
<evidence type="ECO:0000256" key="2">
    <source>
        <dbReference type="ARBA" id="ARBA00022741"/>
    </source>
</evidence>
<dbReference type="AlphaFoldDB" id="A0A1H9VDE8"/>
<dbReference type="PANTHER" id="PTHR34378:SF1">
    <property type="entry name" value="GLUTAMATE--CYSTEINE LIGASE, CHLOROPLASTIC"/>
    <property type="match status" value="1"/>
</dbReference>
<evidence type="ECO:0000256" key="3">
    <source>
        <dbReference type="ARBA" id="ARBA00022840"/>
    </source>
</evidence>
<proteinExistence type="inferred from homology"/>
<dbReference type="UniPathway" id="UPA01014"/>
<evidence type="ECO:0000313" key="9">
    <source>
        <dbReference type="Proteomes" id="UP000199051"/>
    </source>
</evidence>
<comment type="pathway">
    <text evidence="5">Amino-acid biosynthesis; ergothioneine biosynthesis.</text>
</comment>
<dbReference type="PANTHER" id="PTHR34378">
    <property type="entry name" value="GLUTAMATE--CYSTEINE LIGASE, CHLOROPLASTIC"/>
    <property type="match status" value="1"/>
</dbReference>
<dbReference type="STRING" id="155974.SAMN04487818_108272"/>
<dbReference type="EMBL" id="FOGI01000008">
    <property type="protein sequence ID" value="SES19589.1"/>
    <property type="molecule type" value="Genomic_DNA"/>
</dbReference>
<keyword evidence="2 5" id="KW-0547">Nucleotide-binding</keyword>
<dbReference type="InterPro" id="IPR006336">
    <property type="entry name" value="GCS2"/>
</dbReference>